<proteinExistence type="predicted"/>
<feature type="transmembrane region" description="Helical" evidence="1">
    <location>
        <begin position="447"/>
        <end position="472"/>
    </location>
</feature>
<dbReference type="Proteomes" id="UP000450917">
    <property type="component" value="Unassembled WGS sequence"/>
</dbReference>
<evidence type="ECO:0000313" key="2">
    <source>
        <dbReference type="EMBL" id="MUG72077.1"/>
    </source>
</evidence>
<organism evidence="2 3">
    <name type="scientific">Paenibacillus validus</name>
    <dbReference type="NCBI Taxonomy" id="44253"/>
    <lineage>
        <taxon>Bacteria</taxon>
        <taxon>Bacillati</taxon>
        <taxon>Bacillota</taxon>
        <taxon>Bacilli</taxon>
        <taxon>Bacillales</taxon>
        <taxon>Paenibacillaceae</taxon>
        <taxon>Paenibacillus</taxon>
    </lineage>
</organism>
<keyword evidence="1" id="KW-1133">Transmembrane helix</keyword>
<evidence type="ECO:0000256" key="1">
    <source>
        <dbReference type="SAM" id="Phobius"/>
    </source>
</evidence>
<keyword evidence="1" id="KW-0812">Transmembrane</keyword>
<name>A0A7X2ZC09_9BACL</name>
<evidence type="ECO:0008006" key="4">
    <source>
        <dbReference type="Google" id="ProtNLM"/>
    </source>
</evidence>
<keyword evidence="3" id="KW-1185">Reference proteome</keyword>
<reference evidence="2 3" key="1">
    <citation type="submission" date="2019-11" db="EMBL/GenBank/DDBJ databases">
        <title>Draft genome sequences of five Paenibacillus species of dairy origin.</title>
        <authorList>
            <person name="Olajide A.M."/>
            <person name="Chen S."/>
            <person name="Lapointe G."/>
        </authorList>
    </citation>
    <scope>NUCLEOTIDE SEQUENCE [LARGE SCALE GENOMIC DNA]</scope>
    <source>
        <strain evidence="2 3">2CS3</strain>
    </source>
</reference>
<comment type="caution">
    <text evidence="2">The sequence shown here is derived from an EMBL/GenBank/DDBJ whole genome shotgun (WGS) entry which is preliminary data.</text>
</comment>
<dbReference type="RefSeq" id="WP_155615018.1">
    <property type="nucleotide sequence ID" value="NZ_JBDLZV010000001.1"/>
</dbReference>
<protein>
    <recommendedName>
        <fullName evidence="4">Group-specific protein</fullName>
    </recommendedName>
</protein>
<feature type="transmembrane region" description="Helical" evidence="1">
    <location>
        <begin position="406"/>
        <end position="427"/>
    </location>
</feature>
<accession>A0A7X2ZC09</accession>
<evidence type="ECO:0000313" key="3">
    <source>
        <dbReference type="Proteomes" id="UP000450917"/>
    </source>
</evidence>
<gene>
    <name evidence="2" type="ORF">GNP93_15500</name>
</gene>
<sequence>MSGIALHEKRLRAAQFQFIFPFSLDHNCQDKLERELLTDGFVSFSLQQEELETAFYGSGCEVSHRRLEKFFLPFAKNMIFPRQPDAHAFRRYSKRIDLPCRMTANEHHWRFHLHAADMFVCPFDIGFLTLRVELTDGGEPAFTFSQALAFASRFRMLQSMNEAERNIRIGAADCESEEVEDFIFKTVVPALTRFLDESDLEESFFEKLPYFVDERMYVQGLLAFERQEEITTVDAYRASRLDGMDDRGRPYVSACNTAYIERFCSERIYDRWSPETWYMIEETSFVCLTRQSGHRVKQLVSHIYGEYYYALLINLFHKIVLLKLSNRYSHVQIDKDPDKIEKLIRDITTFSSKNFFIEAVSQSQGKDMYVRLRERLGIETLYGDVKRTLDDLFKYEENFAAKRSNYLLLILTIYTVVSGIFGMNLVVEDLKEPTDLSRFANYSAFQYMALLVAMTGVAVAFGLGIVTIVRLVREWRKSRLER</sequence>
<dbReference type="EMBL" id="WNZX01000012">
    <property type="protein sequence ID" value="MUG72077.1"/>
    <property type="molecule type" value="Genomic_DNA"/>
</dbReference>
<keyword evidence="1" id="KW-0472">Membrane</keyword>
<dbReference type="AlphaFoldDB" id="A0A7X2ZC09"/>